<dbReference type="Proteomes" id="UP001178148">
    <property type="component" value="Unassembled WGS sequence"/>
</dbReference>
<accession>A0AA90SNN1</accession>
<evidence type="ECO:0000313" key="2">
    <source>
        <dbReference type="Proteomes" id="UP001178148"/>
    </source>
</evidence>
<dbReference type="EMBL" id="JASXSV010000039">
    <property type="protein sequence ID" value="MDP0590281.1"/>
    <property type="molecule type" value="Genomic_DNA"/>
</dbReference>
<dbReference type="AlphaFoldDB" id="A0AA90SNN1"/>
<organism evidence="1 2">
    <name type="scientific">Candidatus Endonucleibacter bathymodioli</name>
    <dbReference type="NCBI Taxonomy" id="539814"/>
    <lineage>
        <taxon>Bacteria</taxon>
        <taxon>Pseudomonadati</taxon>
        <taxon>Pseudomonadota</taxon>
        <taxon>Gammaproteobacteria</taxon>
        <taxon>Oceanospirillales</taxon>
        <taxon>Endozoicomonadaceae</taxon>
        <taxon>Candidatus Endonucleibacter</taxon>
    </lineage>
</organism>
<evidence type="ECO:0000313" key="1">
    <source>
        <dbReference type="EMBL" id="MDP0590281.1"/>
    </source>
</evidence>
<proteinExistence type="predicted"/>
<comment type="caution">
    <text evidence="1">The sequence shown here is derived from an EMBL/GenBank/DDBJ whole genome shotgun (WGS) entry which is preliminary data.</text>
</comment>
<reference evidence="1 2" key="1">
    <citation type="journal article" date="2023" name="bioRxiv">
        <title>An intranuclear bacterial parasite of deep-sea mussels expresses apoptosis inhibitors acquired from its host.</title>
        <authorList>
            <person name="Gonzalez Porras M.A."/>
            <person name="Assie A."/>
            <person name="Tietjen M."/>
            <person name="Violette M."/>
            <person name="Kleiner M."/>
            <person name="Gruber-Vodicka H."/>
            <person name="Dubilier N."/>
            <person name="Leisch N."/>
        </authorList>
    </citation>
    <scope>NUCLEOTIDE SEQUENCE [LARGE SCALE GENOMIC DNA]</scope>
    <source>
        <strain evidence="1">IAP13</strain>
    </source>
</reference>
<sequence>MNEDNIKKLTIIIAANCVNDSILEECHSNKQITDKQLSLFKKQISDRIYTFLTYLLNKPANEYSVVMENLAKTYPENWPIPDLDQQLLTKSKPQEKEDAI</sequence>
<keyword evidence="2" id="KW-1185">Reference proteome</keyword>
<name>A0AA90SNN1_9GAMM</name>
<gene>
    <name evidence="1" type="ORF">QS748_14270</name>
</gene>
<protein>
    <submittedName>
        <fullName evidence="1">Uncharacterized protein</fullName>
    </submittedName>
</protein>